<evidence type="ECO:0000313" key="10">
    <source>
        <dbReference type="Proteomes" id="UP000427716"/>
    </source>
</evidence>
<dbReference type="PANTHER" id="PTHR30461">
    <property type="entry name" value="DNA-INVERTASE FROM LAMBDOID PROPHAGE"/>
    <property type="match status" value="1"/>
</dbReference>
<protein>
    <submittedName>
        <fullName evidence="9">Helix-turn-helix domain-containing protein</fullName>
    </submittedName>
</protein>
<evidence type="ECO:0000256" key="5">
    <source>
        <dbReference type="ARBA" id="ARBA00023172"/>
    </source>
</evidence>
<keyword evidence="2" id="KW-0229">DNA integration</keyword>
<reference evidence="9 10" key="1">
    <citation type="submission" date="2019-11" db="EMBL/GenBank/DDBJ databases">
        <authorList>
            <person name="Zhang J."/>
            <person name="Sun C."/>
        </authorList>
    </citation>
    <scope>NUCLEOTIDE SEQUENCE [LARGE SCALE GENOMIC DNA]</scope>
    <source>
        <strain evidence="10">sp2</strain>
    </source>
</reference>
<dbReference type="PROSITE" id="PS00398">
    <property type="entry name" value="RECOMBINASES_2"/>
    <property type="match status" value="1"/>
</dbReference>
<dbReference type="FunFam" id="3.40.50.1390:FF:000001">
    <property type="entry name" value="DNA recombinase"/>
    <property type="match status" value="1"/>
</dbReference>
<dbReference type="InterPro" id="IPR006120">
    <property type="entry name" value="Resolvase_HTH_dom"/>
</dbReference>
<evidence type="ECO:0000256" key="2">
    <source>
        <dbReference type="ARBA" id="ARBA00022908"/>
    </source>
</evidence>
<dbReference type="PANTHER" id="PTHR30461:SF26">
    <property type="entry name" value="RESOLVASE HOMOLOG YNEB"/>
    <property type="match status" value="1"/>
</dbReference>
<dbReference type="InterPro" id="IPR006119">
    <property type="entry name" value="Resolv_N"/>
</dbReference>
<evidence type="ECO:0000259" key="8">
    <source>
        <dbReference type="PROSITE" id="PS51736"/>
    </source>
</evidence>
<dbReference type="SUPFAM" id="SSF46689">
    <property type="entry name" value="Homeodomain-like"/>
    <property type="match status" value="1"/>
</dbReference>
<keyword evidence="10" id="KW-1185">Reference proteome</keyword>
<evidence type="ECO:0000256" key="1">
    <source>
        <dbReference type="ARBA" id="ARBA00009913"/>
    </source>
</evidence>
<dbReference type="Pfam" id="PF00239">
    <property type="entry name" value="Resolvase"/>
    <property type="match status" value="1"/>
</dbReference>
<dbReference type="KEGG" id="ghl:GM160_08385"/>
<dbReference type="GO" id="GO:0003677">
    <property type="term" value="F:DNA binding"/>
    <property type="evidence" value="ECO:0007669"/>
    <property type="project" value="UniProtKB-KW"/>
</dbReference>
<comment type="similarity">
    <text evidence="1">Belongs to the site-specific recombinase resolvase family.</text>
</comment>
<feature type="active site" description="O-(5'-phospho-DNA)-serine intermediate" evidence="6 7">
    <location>
        <position position="12"/>
    </location>
</feature>
<dbReference type="GO" id="GO:0015074">
    <property type="term" value="P:DNA integration"/>
    <property type="evidence" value="ECO:0007669"/>
    <property type="project" value="UniProtKB-KW"/>
</dbReference>
<dbReference type="EMBL" id="CP046415">
    <property type="protein sequence ID" value="QGT78910.1"/>
    <property type="molecule type" value="Genomic_DNA"/>
</dbReference>
<organism evidence="9 10">
    <name type="scientific">Guyparkeria halophila</name>
    <dbReference type="NCBI Taxonomy" id="47960"/>
    <lineage>
        <taxon>Bacteria</taxon>
        <taxon>Pseudomonadati</taxon>
        <taxon>Pseudomonadota</taxon>
        <taxon>Gammaproteobacteria</taxon>
        <taxon>Chromatiales</taxon>
        <taxon>Thioalkalibacteraceae</taxon>
        <taxon>Guyparkeria</taxon>
    </lineage>
</organism>
<dbReference type="SMART" id="SM00857">
    <property type="entry name" value="Resolvase"/>
    <property type="match status" value="1"/>
</dbReference>
<evidence type="ECO:0000313" key="9">
    <source>
        <dbReference type="EMBL" id="QGT78910.1"/>
    </source>
</evidence>
<dbReference type="AlphaFoldDB" id="A0A6I6CZP8"/>
<keyword evidence="5" id="KW-0233">DNA recombination</keyword>
<dbReference type="GO" id="GO:0000150">
    <property type="term" value="F:DNA strand exchange activity"/>
    <property type="evidence" value="ECO:0007669"/>
    <property type="project" value="UniProtKB-KW"/>
</dbReference>
<dbReference type="InterPro" id="IPR050639">
    <property type="entry name" value="SSR_resolvase"/>
</dbReference>
<keyword evidence="4" id="KW-0238">DNA-binding</keyword>
<evidence type="ECO:0000256" key="3">
    <source>
        <dbReference type="ARBA" id="ARBA00023100"/>
    </source>
</evidence>
<dbReference type="CDD" id="cd03768">
    <property type="entry name" value="SR_ResInv"/>
    <property type="match status" value="1"/>
</dbReference>
<evidence type="ECO:0000256" key="4">
    <source>
        <dbReference type="ARBA" id="ARBA00023125"/>
    </source>
</evidence>
<feature type="domain" description="Resolvase/invertase-type recombinase catalytic" evidence="8">
    <location>
        <begin position="4"/>
        <end position="141"/>
    </location>
</feature>
<evidence type="ECO:0000256" key="6">
    <source>
        <dbReference type="PIRSR" id="PIRSR606118-50"/>
    </source>
</evidence>
<dbReference type="SUPFAM" id="SSF53041">
    <property type="entry name" value="Resolvase-like"/>
    <property type="match status" value="1"/>
</dbReference>
<dbReference type="PROSITE" id="PS00397">
    <property type="entry name" value="RECOMBINASES_1"/>
    <property type="match status" value="1"/>
</dbReference>
<dbReference type="InterPro" id="IPR006118">
    <property type="entry name" value="Recombinase_CS"/>
</dbReference>
<dbReference type="RefSeq" id="WP_156574524.1">
    <property type="nucleotide sequence ID" value="NZ_CP046415.1"/>
</dbReference>
<name>A0A6I6CZP8_9GAMM</name>
<gene>
    <name evidence="9" type="ORF">GM160_08385</name>
</gene>
<sequence>MSGKVFGYARVSTTDQHTEAQEKALRDAGCDSVVVEKASAKDVEGRPKLGALMEILGEGDTLVVTKLDRLARSTQDLLTIADSLKAKGVGLRILNMQGQELDTSTPNGKFMLLILAGVAEFERELMLERQKEGIEEAKRKGKYKGRKPTARQKAPEVLKLAELGTPRKEIAQRLGIGVASVYRILSEHREGCSGQAILDSWLSDFSASAGVLPSRYWCGRTKS</sequence>
<dbReference type="Pfam" id="PF02796">
    <property type="entry name" value="HTH_7"/>
    <property type="match status" value="1"/>
</dbReference>
<accession>A0A6I6CZP8</accession>
<dbReference type="PROSITE" id="PS51736">
    <property type="entry name" value="RECOMBINASES_3"/>
    <property type="match status" value="1"/>
</dbReference>
<proteinExistence type="inferred from homology"/>
<evidence type="ECO:0000256" key="7">
    <source>
        <dbReference type="PROSITE-ProRule" id="PRU10137"/>
    </source>
</evidence>
<dbReference type="InterPro" id="IPR009057">
    <property type="entry name" value="Homeodomain-like_sf"/>
</dbReference>
<dbReference type="InterPro" id="IPR036162">
    <property type="entry name" value="Resolvase-like_N_sf"/>
</dbReference>
<keyword evidence="3" id="KW-0230">DNA invertase</keyword>
<dbReference type="Proteomes" id="UP000427716">
    <property type="component" value="Chromosome"/>
</dbReference>
<dbReference type="Gene3D" id="3.40.50.1390">
    <property type="entry name" value="Resolvase, N-terminal catalytic domain"/>
    <property type="match status" value="1"/>
</dbReference>